<gene>
    <name evidence="1" type="ORF">LTS18_010342</name>
</gene>
<name>A0ACC3CZJ9_9PEZI</name>
<evidence type="ECO:0000313" key="1">
    <source>
        <dbReference type="EMBL" id="KAK3059658.1"/>
    </source>
</evidence>
<sequence length="386" mass="44486">ILNLQPAVLAHNLPPIPPATARRKTETTKKKKKGRQIMNQIKAIARLNETELANATPPSASWHADYRDTSFIYIGGLPSAPPPPPKNPSNPSKSAALPPPTNNNGANNELTEGDVVTIFSQYGEPVYVNLVRDRETGRSKGFAFLKYEDQRSCDLAVDNLGGAEVLGRKLRVEHVRYKVKEGERIYDNTLGDVADGKDGDGDADGKDGEEEESEAERPLIKEEVELGKLMREMDDEDPMKGYLVEQKREEVREALARAKGGSGDGEGKKRKHRHRHREGEEGEKRKKHRPRVEKADRYLPEGEDGEGRRRRAKEESEEDVERSERRRRMDRNRDDERDKMREKDSDSDRRHHKSRRSHRERSRSREDRRDHSRSRDRERHRSRRYS</sequence>
<comment type="caution">
    <text evidence="1">The sequence shown here is derived from an EMBL/GenBank/DDBJ whole genome shotgun (WGS) entry which is preliminary data.</text>
</comment>
<dbReference type="EMBL" id="JAWDJW010009216">
    <property type="protein sequence ID" value="KAK3059658.1"/>
    <property type="molecule type" value="Genomic_DNA"/>
</dbReference>
<protein>
    <submittedName>
        <fullName evidence="1">Uncharacterized protein</fullName>
    </submittedName>
</protein>
<reference evidence="1" key="1">
    <citation type="submission" date="2024-09" db="EMBL/GenBank/DDBJ databases">
        <title>Black Yeasts Isolated from many extreme environments.</title>
        <authorList>
            <person name="Coleine C."/>
            <person name="Stajich J.E."/>
            <person name="Selbmann L."/>
        </authorList>
    </citation>
    <scope>NUCLEOTIDE SEQUENCE</scope>
    <source>
        <strain evidence="1">CCFEE 5737</strain>
    </source>
</reference>
<keyword evidence="2" id="KW-1185">Reference proteome</keyword>
<accession>A0ACC3CZJ9</accession>
<proteinExistence type="predicted"/>
<feature type="non-terminal residue" evidence="1">
    <location>
        <position position="1"/>
    </location>
</feature>
<dbReference type="Proteomes" id="UP001186974">
    <property type="component" value="Unassembled WGS sequence"/>
</dbReference>
<organism evidence="1 2">
    <name type="scientific">Coniosporium uncinatum</name>
    <dbReference type="NCBI Taxonomy" id="93489"/>
    <lineage>
        <taxon>Eukaryota</taxon>
        <taxon>Fungi</taxon>
        <taxon>Dikarya</taxon>
        <taxon>Ascomycota</taxon>
        <taxon>Pezizomycotina</taxon>
        <taxon>Dothideomycetes</taxon>
        <taxon>Dothideomycetes incertae sedis</taxon>
        <taxon>Coniosporium</taxon>
    </lineage>
</organism>
<evidence type="ECO:0000313" key="2">
    <source>
        <dbReference type="Proteomes" id="UP001186974"/>
    </source>
</evidence>